<dbReference type="InterPro" id="IPR017972">
    <property type="entry name" value="Cyt_P450_CS"/>
</dbReference>
<name>A0A9D4UQ43_ADICA</name>
<keyword evidence="7" id="KW-0503">Monooxygenase</keyword>
<keyword evidence="5 6" id="KW-0408">Iron</keyword>
<dbReference type="InterPro" id="IPR001128">
    <property type="entry name" value="Cyt_P450"/>
</dbReference>
<evidence type="ECO:0000256" key="2">
    <source>
        <dbReference type="ARBA" id="ARBA00022617"/>
    </source>
</evidence>
<dbReference type="GO" id="GO:0004497">
    <property type="term" value="F:monooxygenase activity"/>
    <property type="evidence" value="ECO:0007669"/>
    <property type="project" value="UniProtKB-KW"/>
</dbReference>
<dbReference type="PANTHER" id="PTHR47944">
    <property type="entry name" value="CYTOCHROME P450 98A9"/>
    <property type="match status" value="1"/>
</dbReference>
<evidence type="ECO:0000313" key="8">
    <source>
        <dbReference type="EMBL" id="KAI5071901.1"/>
    </source>
</evidence>
<gene>
    <name evidence="8" type="ORF">GOP47_0014152</name>
</gene>
<comment type="similarity">
    <text evidence="1 7">Belongs to the cytochrome P450 family.</text>
</comment>
<comment type="cofactor">
    <cofactor evidence="6">
        <name>heme</name>
        <dbReference type="ChEBI" id="CHEBI:30413"/>
    </cofactor>
</comment>
<dbReference type="PRINTS" id="PR00463">
    <property type="entry name" value="EP450I"/>
</dbReference>
<feature type="binding site" description="axial binding residue" evidence="6">
    <location>
        <position position="472"/>
    </location>
    <ligand>
        <name>heme</name>
        <dbReference type="ChEBI" id="CHEBI:30413"/>
    </ligand>
    <ligandPart>
        <name>Fe</name>
        <dbReference type="ChEBI" id="CHEBI:18248"/>
    </ligandPart>
</feature>
<dbReference type="Gene3D" id="1.10.630.10">
    <property type="entry name" value="Cytochrome P450"/>
    <property type="match status" value="1"/>
</dbReference>
<dbReference type="InterPro" id="IPR002401">
    <property type="entry name" value="Cyt_P450_E_grp-I"/>
</dbReference>
<dbReference type="PANTHER" id="PTHR47944:SF4">
    <property type="entry name" value="OS09G0441700 PROTEIN"/>
    <property type="match status" value="1"/>
</dbReference>
<proteinExistence type="inferred from homology"/>
<dbReference type="SUPFAM" id="SSF48264">
    <property type="entry name" value="Cytochrome P450"/>
    <property type="match status" value="1"/>
</dbReference>
<evidence type="ECO:0000256" key="5">
    <source>
        <dbReference type="ARBA" id="ARBA00023004"/>
    </source>
</evidence>
<dbReference type="PRINTS" id="PR00385">
    <property type="entry name" value="P450"/>
</dbReference>
<evidence type="ECO:0000256" key="6">
    <source>
        <dbReference type="PIRSR" id="PIRSR602401-1"/>
    </source>
</evidence>
<evidence type="ECO:0000256" key="7">
    <source>
        <dbReference type="RuleBase" id="RU000461"/>
    </source>
</evidence>
<evidence type="ECO:0008006" key="10">
    <source>
        <dbReference type="Google" id="ProtNLM"/>
    </source>
</evidence>
<dbReference type="InterPro" id="IPR036396">
    <property type="entry name" value="Cyt_P450_sf"/>
</dbReference>
<reference evidence="8" key="1">
    <citation type="submission" date="2021-01" db="EMBL/GenBank/DDBJ databases">
        <title>Adiantum capillus-veneris genome.</title>
        <authorList>
            <person name="Fang Y."/>
            <person name="Liao Q."/>
        </authorList>
    </citation>
    <scope>NUCLEOTIDE SEQUENCE</scope>
    <source>
        <strain evidence="8">H3</strain>
        <tissue evidence="8">Leaf</tissue>
    </source>
</reference>
<dbReference type="GO" id="GO:0020037">
    <property type="term" value="F:heme binding"/>
    <property type="evidence" value="ECO:0007669"/>
    <property type="project" value="InterPro"/>
</dbReference>
<keyword evidence="2 6" id="KW-0349">Heme</keyword>
<dbReference type="Pfam" id="PF00067">
    <property type="entry name" value="p450"/>
    <property type="match status" value="1"/>
</dbReference>
<dbReference type="GO" id="GO:0005506">
    <property type="term" value="F:iron ion binding"/>
    <property type="evidence" value="ECO:0007669"/>
    <property type="project" value="InterPro"/>
</dbReference>
<accession>A0A9D4UQ43</accession>
<keyword evidence="3 6" id="KW-0479">Metal-binding</keyword>
<keyword evidence="9" id="KW-1185">Reference proteome</keyword>
<dbReference type="EMBL" id="JABFUD020000013">
    <property type="protein sequence ID" value="KAI5071901.1"/>
    <property type="molecule type" value="Genomic_DNA"/>
</dbReference>
<dbReference type="AlphaFoldDB" id="A0A9D4UQ43"/>
<dbReference type="CDD" id="cd20618">
    <property type="entry name" value="CYP71_clan"/>
    <property type="match status" value="1"/>
</dbReference>
<evidence type="ECO:0000256" key="1">
    <source>
        <dbReference type="ARBA" id="ARBA00010617"/>
    </source>
</evidence>
<sequence length="533" mass="59651">MEWPSLPLESWRPAQPAILVLALLAGFILLLWSSSHSKGSHAGEGTKEKLPPGPFIWPMVGCLPAVGFKHRHRTFYKLSKKYGPVMQVPIGAAKLIVVHGTAMAQELLKTQDAHFSSRPLSMTGAYLGFDHADVNLTPFNSNWQATRKALSLHLLSPSKLAFQAAMRRYQVCSSVSSLFHKASIEPGTVVNVSSFADRLITNIIVRMLFGNRYRFDSNQACSSQNPAALTIYKALQDFDPDLREGIFLWGELNLADFFPVLAPLDLQGLERRFRRLRKKLENLFELIIQEHRNHPHEGEEEDDFIGMLLSQKQLSDKQLMGIMSNVLIAGIDTTARAIEWAMAELVANPEAIIKAQEELDQVVGKERLVNEMDIEGLPYLQAISKEVLRLHPSAPLDDPHLNEKPSSLGGYYIPANSIILHNLWALGQDESIWDNPTVFNPDRFLRNDEYRAMNVYGGDFRLLPFSSGRRRCPAYQFATLTLQHVVGVLLHAFDWSSSPKGTLNMEESDGIVVGLKHPLLLSVNARLSAMNAT</sequence>
<comment type="caution">
    <text evidence="8">The sequence shown here is derived from an EMBL/GenBank/DDBJ whole genome shotgun (WGS) entry which is preliminary data.</text>
</comment>
<evidence type="ECO:0000313" key="9">
    <source>
        <dbReference type="Proteomes" id="UP000886520"/>
    </source>
</evidence>
<dbReference type="GO" id="GO:0016705">
    <property type="term" value="F:oxidoreductase activity, acting on paired donors, with incorporation or reduction of molecular oxygen"/>
    <property type="evidence" value="ECO:0007669"/>
    <property type="project" value="InterPro"/>
</dbReference>
<organism evidence="8 9">
    <name type="scientific">Adiantum capillus-veneris</name>
    <name type="common">Maidenhair fern</name>
    <dbReference type="NCBI Taxonomy" id="13818"/>
    <lineage>
        <taxon>Eukaryota</taxon>
        <taxon>Viridiplantae</taxon>
        <taxon>Streptophyta</taxon>
        <taxon>Embryophyta</taxon>
        <taxon>Tracheophyta</taxon>
        <taxon>Polypodiopsida</taxon>
        <taxon>Polypodiidae</taxon>
        <taxon>Polypodiales</taxon>
        <taxon>Pteridineae</taxon>
        <taxon>Pteridaceae</taxon>
        <taxon>Vittarioideae</taxon>
        <taxon>Adiantum</taxon>
    </lineage>
</organism>
<keyword evidence="4 7" id="KW-0560">Oxidoreductase</keyword>
<dbReference type="OrthoDB" id="1470350at2759"/>
<dbReference type="PROSITE" id="PS00086">
    <property type="entry name" value="CYTOCHROME_P450"/>
    <property type="match status" value="1"/>
</dbReference>
<evidence type="ECO:0000256" key="4">
    <source>
        <dbReference type="ARBA" id="ARBA00023002"/>
    </source>
</evidence>
<evidence type="ECO:0000256" key="3">
    <source>
        <dbReference type="ARBA" id="ARBA00022723"/>
    </source>
</evidence>
<protein>
    <recommendedName>
        <fullName evidence="10">Cytochrome P450</fullName>
    </recommendedName>
</protein>
<dbReference type="GO" id="GO:0044550">
    <property type="term" value="P:secondary metabolite biosynthetic process"/>
    <property type="evidence" value="ECO:0007669"/>
    <property type="project" value="UniProtKB-ARBA"/>
</dbReference>
<dbReference type="Proteomes" id="UP000886520">
    <property type="component" value="Chromosome 13"/>
</dbReference>